<keyword evidence="3" id="KW-1185">Reference proteome</keyword>
<dbReference type="EMBL" id="LECT01000045">
    <property type="protein sequence ID" value="KLU02129.1"/>
    <property type="molecule type" value="Genomic_DNA"/>
</dbReference>
<keyword evidence="1" id="KW-0175">Coiled coil</keyword>
<evidence type="ECO:0000256" key="1">
    <source>
        <dbReference type="SAM" id="Coils"/>
    </source>
</evidence>
<proteinExistence type="predicted"/>
<feature type="coiled-coil region" evidence="1">
    <location>
        <begin position="49"/>
        <end position="76"/>
    </location>
</feature>
<sequence>MTQSDVRDLDSLDALRQAVERLADRMCQSSHSIHAILNRVDEHFSVNQIAYWRDQNRLAERELTAAQDQLSRKRSTVRSGDRVPATEEAKNVARWKTRLRFCQDQERLARRISIEMQQVCEKTRGPSAALTELGEVALPTAANRLLVLIDRLRAYQDGQNPGPQ</sequence>
<protein>
    <submittedName>
        <fullName evidence="2">Uncharacterized protein</fullName>
    </submittedName>
</protein>
<accession>A0A0J1E9J3</accession>
<evidence type="ECO:0000313" key="3">
    <source>
        <dbReference type="Proteomes" id="UP000036367"/>
    </source>
</evidence>
<comment type="caution">
    <text evidence="2">The sequence shown here is derived from an EMBL/GenBank/DDBJ whole genome shotgun (WGS) entry which is preliminary data.</text>
</comment>
<gene>
    <name evidence="2" type="ORF">RISK_005799</name>
</gene>
<dbReference type="STRING" id="595434.RISK_005799"/>
<dbReference type="OrthoDB" id="267234at2"/>
<organism evidence="2 3">
    <name type="scientific">Rhodopirellula islandica</name>
    <dbReference type="NCBI Taxonomy" id="595434"/>
    <lineage>
        <taxon>Bacteria</taxon>
        <taxon>Pseudomonadati</taxon>
        <taxon>Planctomycetota</taxon>
        <taxon>Planctomycetia</taxon>
        <taxon>Pirellulales</taxon>
        <taxon>Pirellulaceae</taxon>
        <taxon>Rhodopirellula</taxon>
    </lineage>
</organism>
<dbReference type="PATRIC" id="fig|595434.4.peg.5505"/>
<reference evidence="2" key="1">
    <citation type="submission" date="2015-05" db="EMBL/GenBank/DDBJ databases">
        <title>Permanent draft genome of Rhodopirellula islandicus K833.</title>
        <authorList>
            <person name="Kizina J."/>
            <person name="Richter M."/>
            <person name="Glockner F.O."/>
            <person name="Harder J."/>
        </authorList>
    </citation>
    <scope>NUCLEOTIDE SEQUENCE [LARGE SCALE GENOMIC DNA]</scope>
    <source>
        <strain evidence="2">K833</strain>
    </source>
</reference>
<dbReference type="AlphaFoldDB" id="A0A0J1E9J3"/>
<name>A0A0J1E9J3_RHOIS</name>
<evidence type="ECO:0000313" key="2">
    <source>
        <dbReference type="EMBL" id="KLU02129.1"/>
    </source>
</evidence>
<dbReference type="Proteomes" id="UP000036367">
    <property type="component" value="Unassembled WGS sequence"/>
</dbReference>
<dbReference type="RefSeq" id="WP_047816773.1">
    <property type="nucleotide sequence ID" value="NZ_LECT01000045.1"/>
</dbReference>